<keyword evidence="1" id="KW-0732">Signal</keyword>
<feature type="chain" id="PRO_5019381158" description="Penicillin-binding protein activator LpoB" evidence="1">
    <location>
        <begin position="32"/>
        <end position="228"/>
    </location>
</feature>
<dbReference type="Gene3D" id="3.40.50.10610">
    <property type="entry name" value="ABC-type transport auxiliary lipoprotein component"/>
    <property type="match status" value="1"/>
</dbReference>
<keyword evidence="3" id="KW-1185">Reference proteome</keyword>
<protein>
    <recommendedName>
        <fullName evidence="4">Penicillin-binding protein activator LpoB</fullName>
    </recommendedName>
</protein>
<proteinExistence type="predicted"/>
<reference evidence="3" key="2">
    <citation type="submission" date="2019-01" db="EMBL/GenBank/DDBJ databases">
        <title>Genome sequence of Desulfonema ishimotonii strain Tokyo 01.</title>
        <authorList>
            <person name="Fukui M."/>
        </authorList>
    </citation>
    <scope>NUCLEOTIDE SEQUENCE [LARGE SCALE GENOMIC DNA]</scope>
    <source>
        <strain evidence="3">Tokyo 01</strain>
    </source>
</reference>
<evidence type="ECO:0000313" key="2">
    <source>
        <dbReference type="EMBL" id="GBC60074.1"/>
    </source>
</evidence>
<reference evidence="3" key="1">
    <citation type="submission" date="2017-11" db="EMBL/GenBank/DDBJ databases">
        <authorList>
            <person name="Watanabe M."/>
            <person name="Kojima H."/>
        </authorList>
    </citation>
    <scope>NUCLEOTIDE SEQUENCE [LARGE SCALE GENOMIC DNA]</scope>
    <source>
        <strain evidence="3">Tokyo 01</strain>
    </source>
</reference>
<dbReference type="RefSeq" id="WP_124327526.1">
    <property type="nucleotide sequence ID" value="NZ_BEXT01000001.1"/>
</dbReference>
<dbReference type="OrthoDB" id="5449868at2"/>
<comment type="caution">
    <text evidence="2">The sequence shown here is derived from an EMBL/GenBank/DDBJ whole genome shotgun (WGS) entry which is preliminary data.</text>
</comment>
<name>A0A401FSY3_9BACT</name>
<evidence type="ECO:0008006" key="4">
    <source>
        <dbReference type="Google" id="ProtNLM"/>
    </source>
</evidence>
<evidence type="ECO:0000256" key="1">
    <source>
        <dbReference type="SAM" id="SignalP"/>
    </source>
</evidence>
<dbReference type="Proteomes" id="UP000288096">
    <property type="component" value="Unassembled WGS sequence"/>
</dbReference>
<dbReference type="AlphaFoldDB" id="A0A401FSY3"/>
<feature type="signal peptide" evidence="1">
    <location>
        <begin position="1"/>
        <end position="31"/>
    </location>
</feature>
<organism evidence="2 3">
    <name type="scientific">Desulfonema ishimotonii</name>
    <dbReference type="NCBI Taxonomy" id="45657"/>
    <lineage>
        <taxon>Bacteria</taxon>
        <taxon>Pseudomonadati</taxon>
        <taxon>Thermodesulfobacteriota</taxon>
        <taxon>Desulfobacteria</taxon>
        <taxon>Desulfobacterales</taxon>
        <taxon>Desulfococcaceae</taxon>
        <taxon>Desulfonema</taxon>
    </lineage>
</organism>
<gene>
    <name evidence="2" type="ORF">DENIS_1017</name>
</gene>
<sequence>MNTDMRQLRKRVILFLVFAICCLTACQSQKAAPKPVHVPPDLEKILVVSFRDMNEDKADRVSIRCPLSGKIFVAGPVAERAEAFLTGQLKEILKDRRDFKFISPQKVWDIHANLLDRGEEVSERKFLVEIGRQLGAEGVIAGHIYRFQERVGGKYSAESPASVAFDLHLVRVADGQVLWTGYFDETQKALTDDLFQLGTFLKRDGQWVTAEVMAAAGLKNVFEAFKKP</sequence>
<dbReference type="EMBL" id="BEXT01000001">
    <property type="protein sequence ID" value="GBC60074.1"/>
    <property type="molecule type" value="Genomic_DNA"/>
</dbReference>
<accession>A0A401FSY3</accession>
<evidence type="ECO:0000313" key="3">
    <source>
        <dbReference type="Proteomes" id="UP000288096"/>
    </source>
</evidence>